<keyword evidence="6 9" id="KW-0812">Transmembrane</keyword>
<feature type="transmembrane region" description="Helical" evidence="9">
    <location>
        <begin position="973"/>
        <end position="994"/>
    </location>
</feature>
<protein>
    <submittedName>
        <fullName evidence="10">RND family efflux system, inner membrane transporter, AcrB family</fullName>
    </submittedName>
</protein>
<dbReference type="GO" id="GO:0005886">
    <property type="term" value="C:plasma membrane"/>
    <property type="evidence" value="ECO:0007669"/>
    <property type="project" value="UniProtKB-SubCell"/>
</dbReference>
<feature type="transmembrane region" description="Helical" evidence="9">
    <location>
        <begin position="1006"/>
        <end position="1032"/>
    </location>
</feature>
<sequence length="1046" mass="114428">MLARFFVNRPIFAWVISLVIMIAGTVSLYTLPVEQYPDIAPPQVNISTTYTGASAQTVENSVTQIIEQQLTGLDGMIYFSSSSSSSGSSRITVTFEQGTDPDIAQVQVQNKVEQILSRLPDDVQRQGVRVVKSQSDFLLLASLYDSTGKAEKIDIADYMVSNLQDSIARIDGVGEVRVFGGQYAMRIWLDPTKLDAYKLMPSDINSAIEAQNSQASAGRLGGMPVIDNQQLAVTVTARSKFQTVKEFEDIVVKSNSDGSLIKLKDVARVELGSQSYNNITNLNGYPSSGIAIQLASGANAIKTANAIKEFLNKYEPNLPEGYKIDYPRDSTLFIKASIYEVIKTLLEAILLVVLVMYLFLKNWKATLIPAIAVPVVLLGTFGILNILGYSINTLTMFGMVLSIGLLVDDAIVVVENVERNMREQNLAPKEATILSMQEITSALVGVATVLSVVFLPMAFFSGSTGVIYRQFSITIVSSMILSVVVALTLTPALCATILNPIKQEEQKKNGFINWFGEMFNSLSLKYKATLNKILLTPKRWMFIYVLIIGLLGFVFIKLPTSFLPKEDQGTIMIQYTLPEGAITSRTVEVAEKIKDYFLVEEKENMDSIFTISGYSSRSSGQNVGTAFVSLKSWDLRKGVNNRSDMIGQRASKAFANSKSPYFIRDARVIAMNPPVIQGLGQSDGFEFQLQADAGTTRTKLAEVKDKILEEASSNTNIDSVRADGTDSTPQLKVNYDINKALALGLSLNNIDYTLSAAWGGIYVNDFIDRSRVKRVYIQGDAPFRSKPEDLYSWKVRNSAGEMTSFSEFATTKWEFGPEELTRYNGFASFEIQGSASNGVSSGVAMDEMDKIANKYSSGTMHEWSGLSYQEKISTGQSGLLYTVSILVIFLCLAALYESWSVPFSILMVVPLGIIGAVLAVYFRGLDNDVYFQVALLTTIGLVSKNAILIVEFVDTSYKEGKPLIQAAVEGATLRLRPIIMTSLAFIAGITPLALSTGAGANSRISIGTGIIGGTLTATVLVIFFVPLFFVLIKKITSNKNLTNEAN</sequence>
<keyword evidence="11" id="KW-1185">Reference proteome</keyword>
<feature type="transmembrane region" description="Helical" evidence="9">
    <location>
        <begin position="439"/>
        <end position="459"/>
    </location>
</feature>
<gene>
    <name evidence="10" type="ORF">ADFLV_2948</name>
</gene>
<keyword evidence="5" id="KW-0997">Cell inner membrane</keyword>
<feature type="transmembrane region" description="Helical" evidence="9">
    <location>
        <begin position="394"/>
        <end position="414"/>
    </location>
</feature>
<evidence type="ECO:0000256" key="3">
    <source>
        <dbReference type="ARBA" id="ARBA00022448"/>
    </source>
</evidence>
<evidence type="ECO:0000256" key="9">
    <source>
        <dbReference type="SAM" id="Phobius"/>
    </source>
</evidence>
<feature type="transmembrane region" description="Helical" evidence="9">
    <location>
        <begin position="903"/>
        <end position="923"/>
    </location>
</feature>
<dbReference type="InterPro" id="IPR004764">
    <property type="entry name" value="MdtF-like"/>
</dbReference>
<dbReference type="PANTHER" id="PTHR32063">
    <property type="match status" value="1"/>
</dbReference>
<feature type="transmembrane region" description="Helical" evidence="9">
    <location>
        <begin position="878"/>
        <end position="896"/>
    </location>
</feature>
<evidence type="ECO:0000313" key="11">
    <source>
        <dbReference type="Proteomes" id="UP000503313"/>
    </source>
</evidence>
<comment type="subcellular location">
    <subcellularLocation>
        <location evidence="1">Cell inner membrane</location>
        <topology evidence="1">Multi-pass membrane protein</topology>
    </subcellularLocation>
</comment>
<dbReference type="GO" id="GO:0015562">
    <property type="term" value="F:efflux transmembrane transporter activity"/>
    <property type="evidence" value="ECO:0007669"/>
    <property type="project" value="InterPro"/>
</dbReference>
<dbReference type="InterPro" id="IPR027463">
    <property type="entry name" value="AcrB_DN_DC_subdom"/>
</dbReference>
<dbReference type="EMBL" id="CP053835">
    <property type="protein sequence ID" value="QKF78910.1"/>
    <property type="molecule type" value="Genomic_DNA"/>
</dbReference>
<dbReference type="Gene3D" id="3.30.70.1320">
    <property type="entry name" value="Multidrug efflux transporter AcrB pore domain like"/>
    <property type="match status" value="1"/>
</dbReference>
<dbReference type="Gene3D" id="3.30.70.1430">
    <property type="entry name" value="Multidrug efflux transporter AcrB pore domain"/>
    <property type="match status" value="2"/>
</dbReference>
<keyword evidence="4" id="KW-1003">Cell membrane</keyword>
<evidence type="ECO:0000256" key="1">
    <source>
        <dbReference type="ARBA" id="ARBA00004429"/>
    </source>
</evidence>
<evidence type="ECO:0000256" key="2">
    <source>
        <dbReference type="ARBA" id="ARBA00010942"/>
    </source>
</evidence>
<dbReference type="Proteomes" id="UP000503313">
    <property type="component" value="Chromosome"/>
</dbReference>
<keyword evidence="8 9" id="KW-0472">Membrane</keyword>
<dbReference type="SUPFAM" id="SSF82693">
    <property type="entry name" value="Multidrug efflux transporter AcrB pore domain, PN1, PN2, PC1 and PC2 subdomains"/>
    <property type="match status" value="3"/>
</dbReference>
<dbReference type="KEGG" id="adz:ADFLV_2948"/>
<reference evidence="10 11" key="1">
    <citation type="submission" date="2020-05" db="EMBL/GenBank/DDBJ databases">
        <title>Complete genome sequencing of Campylobacter and Arcobacter type strains.</title>
        <authorList>
            <person name="Miller W.G."/>
            <person name="Yee E."/>
        </authorList>
    </citation>
    <scope>NUCLEOTIDE SEQUENCE [LARGE SCALE GENOMIC DNA]</scope>
    <source>
        <strain evidence="10 11">LMG 25694</strain>
    </source>
</reference>
<dbReference type="SUPFAM" id="SSF82714">
    <property type="entry name" value="Multidrug efflux transporter AcrB TolC docking domain, DN and DC subdomains"/>
    <property type="match status" value="2"/>
</dbReference>
<keyword evidence="7 9" id="KW-1133">Transmembrane helix</keyword>
<evidence type="ECO:0000256" key="4">
    <source>
        <dbReference type="ARBA" id="ARBA00022475"/>
    </source>
</evidence>
<feature type="transmembrane region" description="Helical" evidence="9">
    <location>
        <begin position="341"/>
        <end position="360"/>
    </location>
</feature>
<keyword evidence="3" id="KW-0813">Transport</keyword>
<organism evidence="10 11">
    <name type="scientific">Arcobacter defluvii</name>
    <dbReference type="NCBI Taxonomy" id="873191"/>
    <lineage>
        <taxon>Bacteria</taxon>
        <taxon>Pseudomonadati</taxon>
        <taxon>Campylobacterota</taxon>
        <taxon>Epsilonproteobacteria</taxon>
        <taxon>Campylobacterales</taxon>
        <taxon>Arcobacteraceae</taxon>
        <taxon>Arcobacter</taxon>
    </lineage>
</organism>
<evidence type="ECO:0000256" key="7">
    <source>
        <dbReference type="ARBA" id="ARBA00022989"/>
    </source>
</evidence>
<feature type="transmembrane region" description="Helical" evidence="9">
    <location>
        <begin position="471"/>
        <end position="498"/>
    </location>
</feature>
<dbReference type="Pfam" id="PF00873">
    <property type="entry name" value="ACR_tran"/>
    <property type="match status" value="1"/>
</dbReference>
<dbReference type="NCBIfam" id="NF000282">
    <property type="entry name" value="RND_permease_1"/>
    <property type="match status" value="1"/>
</dbReference>
<dbReference type="PANTHER" id="PTHR32063:SF32">
    <property type="entry name" value="AMINOGLYCOSIDE EFFLUX PUMP-RELATED"/>
    <property type="match status" value="1"/>
</dbReference>
<accession>A0AAE7E8B2</accession>
<dbReference type="FunFam" id="1.20.1640.10:FF:000001">
    <property type="entry name" value="Efflux pump membrane transporter"/>
    <property type="match status" value="1"/>
</dbReference>
<feature type="transmembrane region" description="Helical" evidence="9">
    <location>
        <begin position="540"/>
        <end position="558"/>
    </location>
</feature>
<dbReference type="Gene3D" id="1.20.1640.10">
    <property type="entry name" value="Multidrug efflux transporter AcrB transmembrane domain"/>
    <property type="match status" value="2"/>
</dbReference>
<dbReference type="PRINTS" id="PR00702">
    <property type="entry name" value="ACRIFLAVINRP"/>
</dbReference>
<evidence type="ECO:0000256" key="6">
    <source>
        <dbReference type="ARBA" id="ARBA00022692"/>
    </source>
</evidence>
<evidence type="ECO:0000256" key="5">
    <source>
        <dbReference type="ARBA" id="ARBA00022519"/>
    </source>
</evidence>
<feature type="transmembrane region" description="Helical" evidence="9">
    <location>
        <begin position="367"/>
        <end position="388"/>
    </location>
</feature>
<feature type="transmembrane region" description="Helical" evidence="9">
    <location>
        <begin position="929"/>
        <end position="953"/>
    </location>
</feature>
<dbReference type="Gene3D" id="3.30.70.1440">
    <property type="entry name" value="Multidrug efflux transporter AcrB pore domain"/>
    <property type="match status" value="1"/>
</dbReference>
<name>A0AAE7E8B2_9BACT</name>
<proteinExistence type="inferred from homology"/>
<dbReference type="AlphaFoldDB" id="A0AAE7E8B2"/>
<feature type="transmembrane region" description="Helical" evidence="9">
    <location>
        <begin position="12"/>
        <end position="31"/>
    </location>
</feature>
<dbReference type="GO" id="GO:0009636">
    <property type="term" value="P:response to toxic substance"/>
    <property type="evidence" value="ECO:0007669"/>
    <property type="project" value="UniProtKB-ARBA"/>
</dbReference>
<dbReference type="InterPro" id="IPR001036">
    <property type="entry name" value="Acrflvin-R"/>
</dbReference>
<dbReference type="NCBIfam" id="TIGR00915">
    <property type="entry name" value="2A0602"/>
    <property type="match status" value="1"/>
</dbReference>
<evidence type="ECO:0000313" key="10">
    <source>
        <dbReference type="EMBL" id="QKF78910.1"/>
    </source>
</evidence>
<dbReference type="RefSeq" id="WP_129011856.1">
    <property type="nucleotide sequence ID" value="NZ_CP053835.1"/>
</dbReference>
<evidence type="ECO:0000256" key="8">
    <source>
        <dbReference type="ARBA" id="ARBA00023136"/>
    </source>
</evidence>
<dbReference type="Gene3D" id="3.30.2090.10">
    <property type="entry name" value="Multidrug efflux transporter AcrB TolC docking domain, DN and DC subdomains"/>
    <property type="match status" value="2"/>
</dbReference>
<dbReference type="SUPFAM" id="SSF82866">
    <property type="entry name" value="Multidrug efflux transporter AcrB transmembrane domain"/>
    <property type="match status" value="2"/>
</dbReference>
<comment type="similarity">
    <text evidence="2">Belongs to the resistance-nodulation-cell division (RND) (TC 2.A.6) family.</text>
</comment>
<dbReference type="FunFam" id="3.30.70.1430:FF:000001">
    <property type="entry name" value="Efflux pump membrane transporter"/>
    <property type="match status" value="1"/>
</dbReference>
<dbReference type="GO" id="GO:0042910">
    <property type="term" value="F:xenobiotic transmembrane transporter activity"/>
    <property type="evidence" value="ECO:0007669"/>
    <property type="project" value="TreeGrafter"/>
</dbReference>